<accession>A0A1S3H9W4</accession>
<dbReference type="OrthoDB" id="6020543at2759"/>
<organism evidence="5 6">
    <name type="scientific">Lingula anatina</name>
    <name type="common">Brachiopod</name>
    <name type="synonym">Lingula unguis</name>
    <dbReference type="NCBI Taxonomy" id="7574"/>
    <lineage>
        <taxon>Eukaryota</taxon>
        <taxon>Metazoa</taxon>
        <taxon>Spiralia</taxon>
        <taxon>Lophotrochozoa</taxon>
        <taxon>Brachiopoda</taxon>
        <taxon>Linguliformea</taxon>
        <taxon>Lingulata</taxon>
        <taxon>Lingulida</taxon>
        <taxon>Linguloidea</taxon>
        <taxon>Lingulidae</taxon>
        <taxon>Lingula</taxon>
    </lineage>
</organism>
<name>A0A1S3H9W4_LINAN</name>
<dbReference type="GeneID" id="106153419"/>
<feature type="signal peptide" evidence="3">
    <location>
        <begin position="1"/>
        <end position="37"/>
    </location>
</feature>
<dbReference type="KEGG" id="lak:106153419"/>
<dbReference type="InParanoid" id="A0A1S3H9W4"/>
<evidence type="ECO:0000256" key="3">
    <source>
        <dbReference type="SAM" id="SignalP"/>
    </source>
</evidence>
<feature type="domain" description="Chitin-binding type-2" evidence="4">
    <location>
        <begin position="44"/>
        <end position="101"/>
    </location>
</feature>
<proteinExistence type="predicted"/>
<feature type="region of interest" description="Disordered" evidence="1">
    <location>
        <begin position="114"/>
        <end position="135"/>
    </location>
</feature>
<evidence type="ECO:0000259" key="4">
    <source>
        <dbReference type="PROSITE" id="PS50940"/>
    </source>
</evidence>
<keyword evidence="2" id="KW-0812">Transmembrane</keyword>
<keyword evidence="5" id="KW-1185">Reference proteome</keyword>
<dbReference type="PROSITE" id="PS50940">
    <property type="entry name" value="CHIT_BIND_II"/>
    <property type="match status" value="1"/>
</dbReference>
<dbReference type="Proteomes" id="UP000085678">
    <property type="component" value="Unplaced"/>
</dbReference>
<evidence type="ECO:0000256" key="2">
    <source>
        <dbReference type="SAM" id="Phobius"/>
    </source>
</evidence>
<feature type="compositionally biased region" description="Polar residues" evidence="1">
    <location>
        <begin position="619"/>
        <end position="638"/>
    </location>
</feature>
<keyword evidence="3" id="KW-0732">Signal</keyword>
<reference evidence="6" key="1">
    <citation type="submission" date="2025-08" db="UniProtKB">
        <authorList>
            <consortium name="RefSeq"/>
        </authorList>
    </citation>
    <scope>IDENTIFICATION</scope>
    <source>
        <tissue evidence="6">Gonads</tissue>
    </source>
</reference>
<dbReference type="Pfam" id="PF01607">
    <property type="entry name" value="CBM_14"/>
    <property type="match status" value="1"/>
</dbReference>
<dbReference type="InterPro" id="IPR002557">
    <property type="entry name" value="Chitin-bd_dom"/>
</dbReference>
<feature type="compositionally biased region" description="Basic and acidic residues" evidence="1">
    <location>
        <begin position="531"/>
        <end position="540"/>
    </location>
</feature>
<dbReference type="Gene3D" id="2.170.140.10">
    <property type="entry name" value="Chitin binding domain"/>
    <property type="match status" value="1"/>
</dbReference>
<feature type="region of interest" description="Disordered" evidence="1">
    <location>
        <begin position="732"/>
        <end position="870"/>
    </location>
</feature>
<gene>
    <name evidence="6" type="primary">LOC106153419</name>
</gene>
<dbReference type="GO" id="GO:0005576">
    <property type="term" value="C:extracellular region"/>
    <property type="evidence" value="ECO:0007669"/>
    <property type="project" value="InterPro"/>
</dbReference>
<dbReference type="AlphaFoldDB" id="A0A1S3H9W4"/>
<dbReference type="SUPFAM" id="SSF57625">
    <property type="entry name" value="Invertebrate chitin-binding proteins"/>
    <property type="match status" value="1"/>
</dbReference>
<feature type="compositionally biased region" description="Polar residues" evidence="1">
    <location>
        <begin position="497"/>
        <end position="507"/>
    </location>
</feature>
<keyword evidence="2" id="KW-0472">Membrane</keyword>
<evidence type="ECO:0000256" key="1">
    <source>
        <dbReference type="SAM" id="MobiDB-lite"/>
    </source>
</evidence>
<feature type="compositionally biased region" description="Polar residues" evidence="1">
    <location>
        <begin position="831"/>
        <end position="847"/>
    </location>
</feature>
<feature type="region of interest" description="Disordered" evidence="1">
    <location>
        <begin position="452"/>
        <end position="638"/>
    </location>
</feature>
<feature type="region of interest" description="Disordered" evidence="1">
    <location>
        <begin position="671"/>
        <end position="691"/>
    </location>
</feature>
<sequence length="960" mass="105433">MTAMASRARRDKERPGEILGICVVFIIVLLCFHTSEAVIEDSCSRHCATNVVGLLCGDVDECTQYFECVFNRWIKRSCPAGTAFNSLRSTCSVSSLRQCLDEKKAAAAATTVATPTSTSTLKPTPEPTTTTTKTTTTPALTTVAPSTTTTTTAVTTTKKPTTETIRTTTKPGVVFFDQFKTSTTLGPLNYTSTTPVTVKPPSKPHRKPVYYPQYPKPRYPLYYDQFKNYLPPNSTVLGTKTTSRGIFTTGSAKKTTQKSNAMATTPATIPTSVYTMGAGSAGHHDDLDPYHQRHVIEILVAVLSGLGFLLICCTVAICAWCICRKRSVRKPRSSFKRMQIEMYNMKRRHPVSDNGHYSPSNMGLYQEIDEARMHNEALRMADISTISNGTIAARQSPRMRPPPGMARRVNINARAGTISGWTMQQRPVLRPGWNSNHRRAGTVTGANLLKRVDYPSPASSRTRRNKGTVGRRTGPLPPIPVTVQHEDTDDDRDSGINCRTVSSTTRMMPSAEQDHHVPLPTVRKNNSPRGRRAEDREAKRRSLTMPAISSKPHQRPSLNDQVYSYAHTGGATNNDPNFDYSEVSPYSLGSSDEPIYDDWPNSDDEGETSYETTEDATDSGDSPNNSVPNPESTSSTPISSVHYAYRVLEEPPAFKEGGRKSHYACTELNSMEPDGATRCESRGSSNDSRNGVPFGHYKFSLLNAEDKSITSSTEMLVPVKDIKMRPIMNGAKRLAKPSKTGPHTVRSRAPPGNEKLKTEPMSVRTPKGSNPLMPGQNRIRSRLPAESGALFKPDQHSIKSHSSSKRGASYPQEQSSMKSRSSGESGVTYRTGKNSVKSRSSNESGNTFKAGKNSLRSPSQMAGHPRNENLLNPAQLDINRVSSDSNTLSANMMFNEEDPYHEANIGASKVVRDGQFEDQFCEMSFDSSPFGTPRNSGLVETPFSDQELVVLSHNGFMNIS</sequence>
<keyword evidence="2" id="KW-1133">Transmembrane helix</keyword>
<evidence type="ECO:0000313" key="6">
    <source>
        <dbReference type="RefSeq" id="XP_013382798.1"/>
    </source>
</evidence>
<feature type="compositionally biased region" description="Acidic residues" evidence="1">
    <location>
        <begin position="594"/>
        <end position="618"/>
    </location>
</feature>
<evidence type="ECO:0000313" key="5">
    <source>
        <dbReference type="Proteomes" id="UP000085678"/>
    </source>
</evidence>
<protein>
    <submittedName>
        <fullName evidence="6">Uncharacterized protein LOC106153419</fullName>
    </submittedName>
</protein>
<dbReference type="InterPro" id="IPR036508">
    <property type="entry name" value="Chitin-bd_dom_sf"/>
</dbReference>
<dbReference type="SMART" id="SM00494">
    <property type="entry name" value="ChtBD2"/>
    <property type="match status" value="1"/>
</dbReference>
<dbReference type="GO" id="GO:0008061">
    <property type="term" value="F:chitin binding"/>
    <property type="evidence" value="ECO:0007669"/>
    <property type="project" value="InterPro"/>
</dbReference>
<feature type="compositionally biased region" description="Low complexity" evidence="1">
    <location>
        <begin position="815"/>
        <end position="825"/>
    </location>
</feature>
<feature type="transmembrane region" description="Helical" evidence="2">
    <location>
        <begin position="298"/>
        <end position="323"/>
    </location>
</feature>
<feature type="chain" id="PRO_5010208152" evidence="3">
    <location>
        <begin position="38"/>
        <end position="960"/>
    </location>
</feature>
<dbReference type="RefSeq" id="XP_013382798.1">
    <property type="nucleotide sequence ID" value="XM_013527344.1"/>
</dbReference>